<keyword evidence="6" id="KW-0411">Iron-sulfur</keyword>
<organism evidence="8 9">
    <name type="scientific">Microlunatus panaciterrae</name>
    <dbReference type="NCBI Taxonomy" id="400768"/>
    <lineage>
        <taxon>Bacteria</taxon>
        <taxon>Bacillati</taxon>
        <taxon>Actinomycetota</taxon>
        <taxon>Actinomycetes</taxon>
        <taxon>Propionibacteriales</taxon>
        <taxon>Propionibacteriaceae</taxon>
        <taxon>Microlunatus</taxon>
    </lineage>
</organism>
<dbReference type="PANTHER" id="PTHR36923">
    <property type="entry name" value="FERREDOXIN"/>
    <property type="match status" value="1"/>
</dbReference>
<dbReference type="SUPFAM" id="SSF54862">
    <property type="entry name" value="4Fe-4S ferredoxins"/>
    <property type="match status" value="1"/>
</dbReference>
<evidence type="ECO:0000256" key="3">
    <source>
        <dbReference type="ARBA" id="ARBA00022723"/>
    </source>
</evidence>
<evidence type="ECO:0000256" key="7">
    <source>
        <dbReference type="ARBA" id="ARBA00023291"/>
    </source>
</evidence>
<proteinExistence type="predicted"/>
<dbReference type="Pfam" id="PF13459">
    <property type="entry name" value="Fer4_15"/>
    <property type="match status" value="1"/>
</dbReference>
<evidence type="ECO:0000256" key="4">
    <source>
        <dbReference type="ARBA" id="ARBA00022982"/>
    </source>
</evidence>
<comment type="cofactor">
    <cofactor evidence="1">
        <name>[3Fe-4S] cluster</name>
        <dbReference type="ChEBI" id="CHEBI:21137"/>
    </cofactor>
</comment>
<evidence type="ECO:0000313" key="9">
    <source>
        <dbReference type="Proteomes" id="UP000704762"/>
    </source>
</evidence>
<dbReference type="InterPro" id="IPR051269">
    <property type="entry name" value="Fe-S_cluster_ET"/>
</dbReference>
<dbReference type="Gene3D" id="3.30.70.20">
    <property type="match status" value="1"/>
</dbReference>
<dbReference type="Proteomes" id="UP000704762">
    <property type="component" value="Unassembled WGS sequence"/>
</dbReference>
<keyword evidence="2" id="KW-0813">Transport</keyword>
<evidence type="ECO:0000256" key="6">
    <source>
        <dbReference type="ARBA" id="ARBA00023014"/>
    </source>
</evidence>
<dbReference type="RefSeq" id="WP_204916697.1">
    <property type="nucleotide sequence ID" value="NZ_BAAAQP010000011.1"/>
</dbReference>
<keyword evidence="4" id="KW-0249">Electron transport</keyword>
<evidence type="ECO:0000256" key="2">
    <source>
        <dbReference type="ARBA" id="ARBA00022448"/>
    </source>
</evidence>
<name>A0ABS2RGH9_9ACTN</name>
<keyword evidence="9" id="KW-1185">Reference proteome</keyword>
<reference evidence="8 9" key="1">
    <citation type="submission" date="2021-01" db="EMBL/GenBank/DDBJ databases">
        <title>Sequencing the genomes of 1000 actinobacteria strains.</title>
        <authorList>
            <person name="Klenk H.-P."/>
        </authorList>
    </citation>
    <scope>NUCLEOTIDE SEQUENCE [LARGE SCALE GENOMIC DNA]</scope>
    <source>
        <strain evidence="8 9">DSM 18662</strain>
    </source>
</reference>
<evidence type="ECO:0000256" key="1">
    <source>
        <dbReference type="ARBA" id="ARBA00001927"/>
    </source>
</evidence>
<sequence length="68" mass="7541">MSIDLKVDPTACTGHGLCAAWLPEVIDLDEWGYPVLHTSRIRPDLLALARRAAKECPTRALRLMVTPD</sequence>
<accession>A0ABS2RGH9</accession>
<evidence type="ECO:0000313" key="8">
    <source>
        <dbReference type="EMBL" id="MBM7798101.1"/>
    </source>
</evidence>
<dbReference type="PANTHER" id="PTHR36923:SF3">
    <property type="entry name" value="FERREDOXIN"/>
    <property type="match status" value="1"/>
</dbReference>
<keyword evidence="3" id="KW-0479">Metal-binding</keyword>
<keyword evidence="5" id="KW-0408">Iron</keyword>
<gene>
    <name evidence="8" type="ORF">JOE57_001022</name>
</gene>
<evidence type="ECO:0000256" key="5">
    <source>
        <dbReference type="ARBA" id="ARBA00023004"/>
    </source>
</evidence>
<protein>
    <submittedName>
        <fullName evidence="8">Ferredoxin</fullName>
    </submittedName>
</protein>
<comment type="caution">
    <text evidence="8">The sequence shown here is derived from an EMBL/GenBank/DDBJ whole genome shotgun (WGS) entry which is preliminary data.</text>
</comment>
<keyword evidence="7" id="KW-0003">3Fe-4S</keyword>
<dbReference type="EMBL" id="JAFBCF010000001">
    <property type="protein sequence ID" value="MBM7798101.1"/>
    <property type="molecule type" value="Genomic_DNA"/>
</dbReference>